<evidence type="ECO:0000256" key="7">
    <source>
        <dbReference type="ARBA" id="ARBA00023136"/>
    </source>
</evidence>
<evidence type="ECO:0000256" key="6">
    <source>
        <dbReference type="ARBA" id="ARBA00022989"/>
    </source>
</evidence>
<evidence type="ECO:0000256" key="4">
    <source>
        <dbReference type="ARBA" id="ARBA00022475"/>
    </source>
</evidence>
<dbReference type="Gene3D" id="1.20.58.340">
    <property type="entry name" value="Magnesium transport protein CorA, transmembrane region"/>
    <property type="match status" value="2"/>
</dbReference>
<evidence type="ECO:0000256" key="5">
    <source>
        <dbReference type="ARBA" id="ARBA00022692"/>
    </source>
</evidence>
<dbReference type="SUPFAM" id="SSF144083">
    <property type="entry name" value="Magnesium transport protein CorA, transmembrane region"/>
    <property type="match status" value="1"/>
</dbReference>
<feature type="region of interest" description="Disordered" evidence="8">
    <location>
        <begin position="95"/>
        <end position="129"/>
    </location>
</feature>
<reference evidence="10 11" key="1">
    <citation type="submission" date="2015-05" db="EMBL/GenBank/DDBJ databases">
        <title>Draft genome sequence of the bacterium Gordonia jacobaea a new member of the Gordonia genus.</title>
        <authorList>
            <person name="Jimenez-Galisteo G."/>
            <person name="Dominguez A."/>
            <person name="Munoz E."/>
            <person name="Vinas M."/>
        </authorList>
    </citation>
    <scope>NUCLEOTIDE SEQUENCE [LARGE SCALE GENOMIC DNA]</scope>
    <source>
        <strain evidence="11">mv1</strain>
    </source>
</reference>
<name>A0ABR5I8R2_9ACTN</name>
<dbReference type="Proteomes" id="UP000037247">
    <property type="component" value="Unassembled WGS sequence"/>
</dbReference>
<dbReference type="InterPro" id="IPR045863">
    <property type="entry name" value="CorA_TM1_TM2"/>
</dbReference>
<feature type="compositionally biased region" description="Acidic residues" evidence="8">
    <location>
        <begin position="104"/>
        <end position="115"/>
    </location>
</feature>
<evidence type="ECO:0000313" key="11">
    <source>
        <dbReference type="Proteomes" id="UP000037247"/>
    </source>
</evidence>
<proteinExistence type="inferred from homology"/>
<keyword evidence="3" id="KW-0813">Transport</keyword>
<evidence type="ECO:0000256" key="1">
    <source>
        <dbReference type="ARBA" id="ARBA00004651"/>
    </source>
</evidence>
<comment type="similarity">
    <text evidence="2">Belongs to the CorA metal ion transporter (MIT) (TC 1.A.35) family.</text>
</comment>
<dbReference type="SUPFAM" id="SSF143865">
    <property type="entry name" value="CorA soluble domain-like"/>
    <property type="match status" value="1"/>
</dbReference>
<dbReference type="RefSeq" id="WP_049700161.1">
    <property type="nucleotide sequence ID" value="NZ_JAQDQF010000004.1"/>
</dbReference>
<evidence type="ECO:0000256" key="9">
    <source>
        <dbReference type="SAM" id="Phobius"/>
    </source>
</evidence>
<dbReference type="EMBL" id="LDTZ01000020">
    <property type="protein sequence ID" value="KNA90092.1"/>
    <property type="molecule type" value="Genomic_DNA"/>
</dbReference>
<accession>A0ABR5I8R2</accession>
<dbReference type="Gene3D" id="3.30.460.20">
    <property type="entry name" value="CorA soluble domain-like"/>
    <property type="match status" value="1"/>
</dbReference>
<dbReference type="PANTHER" id="PTHR46494:SF1">
    <property type="entry name" value="CORA FAMILY METAL ION TRANSPORTER (EUROFUNG)"/>
    <property type="match status" value="1"/>
</dbReference>
<evidence type="ECO:0000313" key="10">
    <source>
        <dbReference type="EMBL" id="KNA90092.1"/>
    </source>
</evidence>
<gene>
    <name evidence="10" type="ORF">ABW18_16925</name>
</gene>
<feature type="transmembrane region" description="Helical" evidence="9">
    <location>
        <begin position="311"/>
        <end position="329"/>
    </location>
</feature>
<organism evidence="10 11">
    <name type="scientific">Gordonia jacobaea</name>
    <dbReference type="NCBI Taxonomy" id="122202"/>
    <lineage>
        <taxon>Bacteria</taxon>
        <taxon>Bacillati</taxon>
        <taxon>Actinomycetota</taxon>
        <taxon>Actinomycetes</taxon>
        <taxon>Mycobacteriales</taxon>
        <taxon>Gordoniaceae</taxon>
        <taxon>Gordonia</taxon>
    </lineage>
</organism>
<comment type="caution">
    <text evidence="10">The sequence shown here is derived from an EMBL/GenBank/DDBJ whole genome shotgun (WGS) entry which is preliminary data.</text>
</comment>
<feature type="transmembrane region" description="Helical" evidence="9">
    <location>
        <begin position="341"/>
        <end position="361"/>
    </location>
</feature>
<keyword evidence="11" id="KW-1185">Reference proteome</keyword>
<keyword evidence="7 9" id="KW-0472">Membrane</keyword>
<keyword evidence="6 9" id="KW-1133">Transmembrane helix</keyword>
<evidence type="ECO:0000256" key="3">
    <source>
        <dbReference type="ARBA" id="ARBA00022448"/>
    </source>
</evidence>
<comment type="subcellular location">
    <subcellularLocation>
        <location evidence="1">Cell membrane</location>
        <topology evidence="1">Multi-pass membrane protein</topology>
    </subcellularLocation>
</comment>
<dbReference type="InterPro" id="IPR002523">
    <property type="entry name" value="MgTranspt_CorA/ZnTranspt_ZntB"/>
</dbReference>
<protein>
    <submittedName>
        <fullName evidence="10">Magnesium transporter</fullName>
    </submittedName>
</protein>
<dbReference type="InterPro" id="IPR045861">
    <property type="entry name" value="CorA_cytoplasmic_dom"/>
</dbReference>
<dbReference type="PANTHER" id="PTHR46494">
    <property type="entry name" value="CORA FAMILY METAL ION TRANSPORTER (EUROFUNG)"/>
    <property type="match status" value="1"/>
</dbReference>
<sequence length="367" mass="41177">MGDERIQGQIWRDGKKVDGFSLESVSDLIGESDTVVWADLQCPTHETLSSLADELGLNKFAIEDTISAAERVKTVTYSDHTFIMVYGIEMKTSATQNVRRSDSDSDDDADDDSDDPPPPRSGVVANNGQNQRAKSFTLHRISIFIKDNAVITVRMHPGDGIKTVVERCEDTNAASLGVGGLLYVVLDVVVDGHFDAVQVLDDQIEELEDYLFDESVPNVSLQRRTYDLRKDLVVLRRVVLPMREVVGTIQRHRYQDRGEHAAELDPNYSDLYDHVLRAAEWTESLRDMLSSVFETNLSLMDARLNTVMKKLTAWAAIIAVPTLITGYYGQNVLFPGYSTSWGVWVSAILIVGSVIVLYINFRKRDWL</sequence>
<keyword evidence="5 9" id="KW-0812">Transmembrane</keyword>
<evidence type="ECO:0000256" key="2">
    <source>
        <dbReference type="ARBA" id="ARBA00009765"/>
    </source>
</evidence>
<dbReference type="CDD" id="cd12822">
    <property type="entry name" value="TmCorA-like"/>
    <property type="match status" value="1"/>
</dbReference>
<dbReference type="Pfam" id="PF01544">
    <property type="entry name" value="CorA"/>
    <property type="match status" value="1"/>
</dbReference>
<evidence type="ECO:0000256" key="8">
    <source>
        <dbReference type="SAM" id="MobiDB-lite"/>
    </source>
</evidence>
<keyword evidence="4" id="KW-1003">Cell membrane</keyword>